<organism evidence="1 2">
    <name type="scientific">Caerostris darwini</name>
    <dbReference type="NCBI Taxonomy" id="1538125"/>
    <lineage>
        <taxon>Eukaryota</taxon>
        <taxon>Metazoa</taxon>
        <taxon>Ecdysozoa</taxon>
        <taxon>Arthropoda</taxon>
        <taxon>Chelicerata</taxon>
        <taxon>Arachnida</taxon>
        <taxon>Araneae</taxon>
        <taxon>Araneomorphae</taxon>
        <taxon>Entelegynae</taxon>
        <taxon>Araneoidea</taxon>
        <taxon>Araneidae</taxon>
        <taxon>Caerostris</taxon>
    </lineage>
</organism>
<evidence type="ECO:0000313" key="2">
    <source>
        <dbReference type="Proteomes" id="UP001054837"/>
    </source>
</evidence>
<evidence type="ECO:0000313" key="1">
    <source>
        <dbReference type="EMBL" id="GIX87313.1"/>
    </source>
</evidence>
<comment type="caution">
    <text evidence="1">The sequence shown here is derived from an EMBL/GenBank/DDBJ whole genome shotgun (WGS) entry which is preliminary data.</text>
</comment>
<dbReference type="AlphaFoldDB" id="A0AAV4NRK4"/>
<name>A0AAV4NRK4_9ARAC</name>
<accession>A0AAV4NRK4</accession>
<dbReference type="EMBL" id="BPLQ01001987">
    <property type="protein sequence ID" value="GIX87313.1"/>
    <property type="molecule type" value="Genomic_DNA"/>
</dbReference>
<keyword evidence="2" id="KW-1185">Reference proteome</keyword>
<dbReference type="Proteomes" id="UP001054837">
    <property type="component" value="Unassembled WGS sequence"/>
</dbReference>
<sequence>MKGFRVVFVQSTISSRGPFIMGYWTINHRQCAEGRALTLRKKKRTIAFLQMIQWPFRRVPTDAIAKWDGFCARFIFLCTLSRSLVK</sequence>
<proteinExistence type="predicted"/>
<reference evidence="1 2" key="1">
    <citation type="submission" date="2021-06" db="EMBL/GenBank/DDBJ databases">
        <title>Caerostris darwini draft genome.</title>
        <authorList>
            <person name="Kono N."/>
            <person name="Arakawa K."/>
        </authorList>
    </citation>
    <scope>NUCLEOTIDE SEQUENCE [LARGE SCALE GENOMIC DNA]</scope>
</reference>
<gene>
    <name evidence="1" type="ORF">CDAR_31701</name>
</gene>
<protein>
    <submittedName>
        <fullName evidence="1">Uncharacterized protein</fullName>
    </submittedName>
</protein>